<keyword evidence="2" id="KW-1185">Reference proteome</keyword>
<accession>A0A919K465</accession>
<dbReference type="EMBL" id="BOMV01000071">
    <property type="protein sequence ID" value="GIE99224.1"/>
    <property type="molecule type" value="Genomic_DNA"/>
</dbReference>
<protein>
    <recommendedName>
        <fullName evidence="3">Nucleotidyltransferase</fullName>
    </recommendedName>
</protein>
<evidence type="ECO:0000313" key="2">
    <source>
        <dbReference type="Proteomes" id="UP000636960"/>
    </source>
</evidence>
<name>A0A919K465_9ACTN</name>
<evidence type="ECO:0000313" key="1">
    <source>
        <dbReference type="EMBL" id="GIE99224.1"/>
    </source>
</evidence>
<reference evidence="1" key="1">
    <citation type="submission" date="2021-01" db="EMBL/GenBank/DDBJ databases">
        <title>Whole genome shotgun sequence of Actinoplanes rishiriensis NBRC 108556.</title>
        <authorList>
            <person name="Komaki H."/>
            <person name="Tamura T."/>
        </authorList>
    </citation>
    <scope>NUCLEOTIDE SEQUENCE</scope>
    <source>
        <strain evidence="1">NBRC 108556</strain>
    </source>
</reference>
<evidence type="ECO:0008006" key="3">
    <source>
        <dbReference type="Google" id="ProtNLM"/>
    </source>
</evidence>
<sequence>MSSDDPLLDRVAIEDAFRRLGERLARRGVIADLYVFGGAAMALAYDARRSTRDIDAVFQPHGVVLDEARSVAAELGLPQW</sequence>
<dbReference type="Proteomes" id="UP000636960">
    <property type="component" value="Unassembled WGS sequence"/>
</dbReference>
<proteinExistence type="predicted"/>
<dbReference type="AlphaFoldDB" id="A0A919K465"/>
<gene>
    <name evidence="1" type="ORF">Ari01nite_66890</name>
</gene>
<comment type="caution">
    <text evidence="1">The sequence shown here is derived from an EMBL/GenBank/DDBJ whole genome shotgun (WGS) entry which is preliminary data.</text>
</comment>
<organism evidence="1 2">
    <name type="scientific">Paractinoplanes rishiriensis</name>
    <dbReference type="NCBI Taxonomy" id="1050105"/>
    <lineage>
        <taxon>Bacteria</taxon>
        <taxon>Bacillati</taxon>
        <taxon>Actinomycetota</taxon>
        <taxon>Actinomycetes</taxon>
        <taxon>Micromonosporales</taxon>
        <taxon>Micromonosporaceae</taxon>
        <taxon>Paractinoplanes</taxon>
    </lineage>
</organism>